<evidence type="ECO:0000256" key="5">
    <source>
        <dbReference type="ARBA" id="ARBA00022692"/>
    </source>
</evidence>
<comment type="subcellular location">
    <subcellularLocation>
        <location evidence="1">Membrane</location>
        <topology evidence="1">Single-pass membrane protein</topology>
    </subcellularLocation>
</comment>
<keyword evidence="10" id="KW-1185">Reference proteome</keyword>
<dbReference type="InterPro" id="IPR008166">
    <property type="entry name" value="Glyco_transf_92"/>
</dbReference>
<sequence>MKPNDLKTYRVIAVGTKDIEDDQLVCSLPKGDVPAKWQSISHNDNCKWRMYYIDCQFATAPMYFNLKYKYAPSTMPTTQLYIRELVIEKLPVTVCFNHMFMFEKWQNALAAFELYIAYGASALVVPVHSVVEDFYEILLYFQRRLKGLRLNKSVLLPKIKDLGFDTNSEVEKASWLLSASECLFFYRQASEFIIFADYDEVIVPRYSNHLYEELWSLSQQNPTAASFEFRIATTAAYQHQSPQKYSVKRMVLSALVQEVAEFGVPAVVANRTGRPFLHSPLAKIDIGDYDHKLMSKEHAWAYKFNYPFFNPVLKDVAIPSYLDPDSDIVNNMEKNFHIKIKENNDVYQKYLKLRNERIYERKMAGCIKKRQGTPGQCENSIPCLPPPSKILPRCVVIDSRATQYADPSGRNFYVAVRRVLQRQDNCRIKFRDAEPAT</sequence>
<dbReference type="Pfam" id="PF01697">
    <property type="entry name" value="Glyco_transf_92"/>
    <property type="match status" value="1"/>
</dbReference>
<name>A0A811KV10_9BILA</name>
<keyword evidence="7" id="KW-0472">Membrane</keyword>
<keyword evidence="6" id="KW-1133">Transmembrane helix</keyword>
<evidence type="ECO:0000256" key="7">
    <source>
        <dbReference type="ARBA" id="ARBA00023136"/>
    </source>
</evidence>
<evidence type="ECO:0000313" key="9">
    <source>
        <dbReference type="EMBL" id="CAD5220478.1"/>
    </source>
</evidence>
<dbReference type="AlphaFoldDB" id="A0A811KV10"/>
<organism evidence="9 10">
    <name type="scientific">Bursaphelenchus okinawaensis</name>
    <dbReference type="NCBI Taxonomy" id="465554"/>
    <lineage>
        <taxon>Eukaryota</taxon>
        <taxon>Metazoa</taxon>
        <taxon>Ecdysozoa</taxon>
        <taxon>Nematoda</taxon>
        <taxon>Chromadorea</taxon>
        <taxon>Rhabditida</taxon>
        <taxon>Tylenchina</taxon>
        <taxon>Tylenchomorpha</taxon>
        <taxon>Aphelenchoidea</taxon>
        <taxon>Aphelenchoididae</taxon>
        <taxon>Bursaphelenchus</taxon>
    </lineage>
</organism>
<dbReference type="EMBL" id="CAJFCW020000004">
    <property type="protein sequence ID" value="CAG9113753.1"/>
    <property type="molecule type" value="Genomic_DNA"/>
</dbReference>
<evidence type="ECO:0000256" key="2">
    <source>
        <dbReference type="ARBA" id="ARBA00007647"/>
    </source>
</evidence>
<dbReference type="GO" id="GO:0016757">
    <property type="term" value="F:glycosyltransferase activity"/>
    <property type="evidence" value="ECO:0007669"/>
    <property type="project" value="UniProtKB-UniRule"/>
</dbReference>
<dbReference type="EC" id="2.4.1.-" evidence="8"/>
<accession>A0A811KV10</accession>
<keyword evidence="3 8" id="KW-0328">Glycosyltransferase</keyword>
<keyword evidence="4 8" id="KW-0808">Transferase</keyword>
<reference evidence="9" key="1">
    <citation type="submission" date="2020-09" db="EMBL/GenBank/DDBJ databases">
        <authorList>
            <person name="Kikuchi T."/>
        </authorList>
    </citation>
    <scope>NUCLEOTIDE SEQUENCE</scope>
    <source>
        <strain evidence="9">SH1</strain>
    </source>
</reference>
<evidence type="ECO:0000256" key="6">
    <source>
        <dbReference type="ARBA" id="ARBA00022989"/>
    </source>
</evidence>
<evidence type="ECO:0000256" key="1">
    <source>
        <dbReference type="ARBA" id="ARBA00004167"/>
    </source>
</evidence>
<evidence type="ECO:0000256" key="3">
    <source>
        <dbReference type="ARBA" id="ARBA00022676"/>
    </source>
</evidence>
<dbReference type="InterPro" id="IPR052012">
    <property type="entry name" value="GTase_92"/>
</dbReference>
<dbReference type="Proteomes" id="UP000614601">
    <property type="component" value="Unassembled WGS sequence"/>
</dbReference>
<evidence type="ECO:0000256" key="4">
    <source>
        <dbReference type="ARBA" id="ARBA00022679"/>
    </source>
</evidence>
<dbReference type="PANTHER" id="PTHR21645">
    <property type="entry name" value="GLYCOSYLTRANSFERASE FAMILY 92 PROTEIN"/>
    <property type="match status" value="1"/>
</dbReference>
<dbReference type="GO" id="GO:0016020">
    <property type="term" value="C:membrane"/>
    <property type="evidence" value="ECO:0007669"/>
    <property type="project" value="UniProtKB-SubCell"/>
</dbReference>
<keyword evidence="5" id="KW-0812">Transmembrane</keyword>
<dbReference type="EMBL" id="CAJFDH010000004">
    <property type="protein sequence ID" value="CAD5220478.1"/>
    <property type="molecule type" value="Genomic_DNA"/>
</dbReference>
<dbReference type="Proteomes" id="UP000783686">
    <property type="component" value="Unassembled WGS sequence"/>
</dbReference>
<comment type="caution">
    <text evidence="9">The sequence shown here is derived from an EMBL/GenBank/DDBJ whole genome shotgun (WGS) entry which is preliminary data.</text>
</comment>
<dbReference type="PANTHER" id="PTHR21645:SF22">
    <property type="entry name" value="GLYCOSYLTRANSFERASE FAMILY 92 PROTEIN"/>
    <property type="match status" value="1"/>
</dbReference>
<proteinExistence type="inferred from homology"/>
<evidence type="ECO:0000313" key="10">
    <source>
        <dbReference type="Proteomes" id="UP000614601"/>
    </source>
</evidence>
<dbReference type="OrthoDB" id="10364308at2759"/>
<gene>
    <name evidence="9" type="ORF">BOKJ2_LOCUS8964</name>
</gene>
<protein>
    <recommendedName>
        <fullName evidence="8">Glycosyltransferase family 92 protein</fullName>
        <ecNumber evidence="8">2.4.1.-</ecNumber>
    </recommendedName>
</protein>
<comment type="similarity">
    <text evidence="2 8">Belongs to the glycosyltransferase 92 family.</text>
</comment>
<evidence type="ECO:0000256" key="8">
    <source>
        <dbReference type="RuleBase" id="RU366017"/>
    </source>
</evidence>